<dbReference type="OrthoDB" id="5524812at2"/>
<sequence length="189" mass="21946">MTIPSKEQFWDYFILSARILLAFILLSYGFAKLTGNQFGVSNETMQLPLKDVGLFKVSWYLAAHEPFKSFIGLSQILTALLMLYNRTVILGAFMAIPIWLNILVWDITFMGFYTQFTTRLSFYLVLTFLILWHYRDKVLPAIQSLLKNTTTKFKYPIWAYLILPLFAAALELIGTVPNFIIYAIRYLVK</sequence>
<name>A0A1W2DHN8_9SPHI</name>
<feature type="transmembrane region" description="Helical" evidence="1">
    <location>
        <begin position="155"/>
        <end position="184"/>
    </location>
</feature>
<reference evidence="3" key="1">
    <citation type="submission" date="2017-04" db="EMBL/GenBank/DDBJ databases">
        <authorList>
            <person name="Varghese N."/>
            <person name="Submissions S."/>
        </authorList>
    </citation>
    <scope>NUCLEOTIDE SEQUENCE [LARGE SCALE GENOMIC DNA]</scope>
    <source>
        <strain evidence="3">DSM 12126</strain>
    </source>
</reference>
<evidence type="ECO:0008006" key="4">
    <source>
        <dbReference type="Google" id="ProtNLM"/>
    </source>
</evidence>
<keyword evidence="3" id="KW-1185">Reference proteome</keyword>
<keyword evidence="1" id="KW-1133">Transmembrane helix</keyword>
<dbReference type="STRING" id="151894.SAMN04488524_3825"/>
<dbReference type="Proteomes" id="UP000192756">
    <property type="component" value="Unassembled WGS sequence"/>
</dbReference>
<keyword evidence="1" id="KW-0472">Membrane</keyword>
<evidence type="ECO:0000256" key="1">
    <source>
        <dbReference type="SAM" id="Phobius"/>
    </source>
</evidence>
<dbReference type="RefSeq" id="WP_084240599.1">
    <property type="nucleotide sequence ID" value="NZ_FWXT01000003.1"/>
</dbReference>
<accession>A0A1W2DHN8</accession>
<feature type="transmembrane region" description="Helical" evidence="1">
    <location>
        <begin position="12"/>
        <end position="31"/>
    </location>
</feature>
<dbReference type="EMBL" id="FWXT01000003">
    <property type="protein sequence ID" value="SMC96904.1"/>
    <property type="molecule type" value="Genomic_DNA"/>
</dbReference>
<evidence type="ECO:0000313" key="2">
    <source>
        <dbReference type="EMBL" id="SMC96904.1"/>
    </source>
</evidence>
<protein>
    <recommendedName>
        <fullName evidence="4">DoxX protein</fullName>
    </recommendedName>
</protein>
<organism evidence="2 3">
    <name type="scientific">Pedobacter africanus</name>
    <dbReference type="NCBI Taxonomy" id="151894"/>
    <lineage>
        <taxon>Bacteria</taxon>
        <taxon>Pseudomonadati</taxon>
        <taxon>Bacteroidota</taxon>
        <taxon>Sphingobacteriia</taxon>
        <taxon>Sphingobacteriales</taxon>
        <taxon>Sphingobacteriaceae</taxon>
        <taxon>Pedobacter</taxon>
    </lineage>
</organism>
<dbReference type="AlphaFoldDB" id="A0A1W2DHN8"/>
<gene>
    <name evidence="2" type="ORF">SAMN04488524_3825</name>
</gene>
<evidence type="ECO:0000313" key="3">
    <source>
        <dbReference type="Proteomes" id="UP000192756"/>
    </source>
</evidence>
<feature type="transmembrane region" description="Helical" evidence="1">
    <location>
        <begin position="83"/>
        <end position="104"/>
    </location>
</feature>
<keyword evidence="1" id="KW-0812">Transmembrane</keyword>
<proteinExistence type="predicted"/>
<feature type="transmembrane region" description="Helical" evidence="1">
    <location>
        <begin position="116"/>
        <end position="135"/>
    </location>
</feature>